<dbReference type="AlphaFoldDB" id="A0A6P5L5I9"/>
<dbReference type="InterPro" id="IPR036249">
    <property type="entry name" value="Thioredoxin-like_sf"/>
</dbReference>
<evidence type="ECO:0000256" key="5">
    <source>
        <dbReference type="ARBA" id="ARBA00073833"/>
    </source>
</evidence>
<evidence type="ECO:0000256" key="1">
    <source>
        <dbReference type="ARBA" id="ARBA00006494"/>
    </source>
</evidence>
<dbReference type="KEGG" id="pcw:110216183"/>
<evidence type="ECO:0000256" key="3">
    <source>
        <dbReference type="ARBA" id="ARBA00022679"/>
    </source>
</evidence>
<dbReference type="InterPro" id="IPR001853">
    <property type="entry name" value="DSBA-like_thioredoxin_dom"/>
</dbReference>
<dbReference type="InterPro" id="IPR051924">
    <property type="entry name" value="GST_Kappa/NadH"/>
</dbReference>
<dbReference type="Pfam" id="PF01323">
    <property type="entry name" value="DSBA"/>
    <property type="match status" value="1"/>
</dbReference>
<dbReference type="SUPFAM" id="SSF52833">
    <property type="entry name" value="Thioredoxin-like"/>
    <property type="match status" value="1"/>
</dbReference>
<name>A0A6P5L5I9_PHACI</name>
<evidence type="ECO:0000259" key="10">
    <source>
        <dbReference type="Pfam" id="PF01323"/>
    </source>
</evidence>
<evidence type="ECO:0000256" key="4">
    <source>
        <dbReference type="ARBA" id="ARBA00047960"/>
    </source>
</evidence>
<feature type="domain" description="DSBA-like thioredoxin" evidence="10">
    <location>
        <begin position="98"/>
        <end position="284"/>
    </location>
</feature>
<keyword evidence="3" id="KW-0808">Transferase</keyword>
<dbReference type="GeneID" id="110216183"/>
<dbReference type="RefSeq" id="XP_020853645.1">
    <property type="nucleotide sequence ID" value="XM_020997986.1"/>
</dbReference>
<dbReference type="FunFam" id="3.40.30.10:FF:000096">
    <property type="entry name" value="Glutathione S-transferase kappa"/>
    <property type="match status" value="1"/>
</dbReference>
<evidence type="ECO:0000256" key="7">
    <source>
        <dbReference type="ARBA" id="ARBA00081396"/>
    </source>
</evidence>
<evidence type="ECO:0000256" key="9">
    <source>
        <dbReference type="ARBA" id="ARBA00083519"/>
    </source>
</evidence>
<evidence type="ECO:0000256" key="2">
    <source>
        <dbReference type="ARBA" id="ARBA00012452"/>
    </source>
</evidence>
<evidence type="ECO:0000256" key="6">
    <source>
        <dbReference type="ARBA" id="ARBA00080274"/>
    </source>
</evidence>
<dbReference type="InParanoid" id="A0A6P5L5I9"/>
<comment type="similarity">
    <text evidence="1">Belongs to the GST superfamily. Kappa family.</text>
</comment>
<dbReference type="Proteomes" id="UP000515140">
    <property type="component" value="Unplaced"/>
</dbReference>
<dbReference type="EC" id="2.5.1.18" evidence="2"/>
<dbReference type="Gene3D" id="3.40.30.10">
    <property type="entry name" value="Glutaredoxin"/>
    <property type="match status" value="1"/>
</dbReference>
<protein>
    <recommendedName>
        <fullName evidence="5">Glutathione S-transferase kappa 1</fullName>
        <ecNumber evidence="2">2.5.1.18</ecNumber>
    </recommendedName>
    <alternativeName>
        <fullName evidence="8">GST 13-13</fullName>
    </alternativeName>
    <alternativeName>
        <fullName evidence="9">GST class-kappa</fullName>
    </alternativeName>
    <alternativeName>
        <fullName evidence="6">GSTK1-1</fullName>
    </alternativeName>
    <alternativeName>
        <fullName evidence="7">Glutathione S-transferase subunit 13</fullName>
    </alternativeName>
</protein>
<dbReference type="GO" id="GO:0005777">
    <property type="term" value="C:peroxisome"/>
    <property type="evidence" value="ECO:0007669"/>
    <property type="project" value="TreeGrafter"/>
</dbReference>
<dbReference type="PANTHER" id="PTHR42943:SF2">
    <property type="entry name" value="GLUTATHIONE S-TRANSFERASE KAPPA 1"/>
    <property type="match status" value="1"/>
</dbReference>
<comment type="catalytic activity">
    <reaction evidence="4">
        <text>RX + glutathione = an S-substituted glutathione + a halide anion + H(+)</text>
        <dbReference type="Rhea" id="RHEA:16437"/>
        <dbReference type="ChEBI" id="CHEBI:15378"/>
        <dbReference type="ChEBI" id="CHEBI:16042"/>
        <dbReference type="ChEBI" id="CHEBI:17792"/>
        <dbReference type="ChEBI" id="CHEBI:57925"/>
        <dbReference type="ChEBI" id="CHEBI:90779"/>
        <dbReference type="EC" id="2.5.1.18"/>
    </reaction>
</comment>
<accession>A0A6P5L5I9</accession>
<evidence type="ECO:0000256" key="8">
    <source>
        <dbReference type="ARBA" id="ARBA00082109"/>
    </source>
</evidence>
<evidence type="ECO:0000313" key="12">
    <source>
        <dbReference type="RefSeq" id="XP_020853645.1"/>
    </source>
</evidence>
<organism evidence="11 12">
    <name type="scientific">Phascolarctos cinereus</name>
    <name type="common">Koala</name>
    <dbReference type="NCBI Taxonomy" id="38626"/>
    <lineage>
        <taxon>Eukaryota</taxon>
        <taxon>Metazoa</taxon>
        <taxon>Chordata</taxon>
        <taxon>Craniata</taxon>
        <taxon>Vertebrata</taxon>
        <taxon>Euteleostomi</taxon>
        <taxon>Mammalia</taxon>
        <taxon>Metatheria</taxon>
        <taxon>Diprotodontia</taxon>
        <taxon>Phascolarctidae</taxon>
        <taxon>Phascolarctos</taxon>
    </lineage>
</organism>
<proteinExistence type="inferred from homology"/>
<dbReference type="GO" id="GO:0005739">
    <property type="term" value="C:mitochondrion"/>
    <property type="evidence" value="ECO:0007669"/>
    <property type="project" value="TreeGrafter"/>
</dbReference>
<dbReference type="PANTHER" id="PTHR42943">
    <property type="entry name" value="GLUTATHIONE S-TRANSFERASE KAPPA"/>
    <property type="match status" value="1"/>
</dbReference>
<dbReference type="GO" id="GO:0004602">
    <property type="term" value="F:glutathione peroxidase activity"/>
    <property type="evidence" value="ECO:0007669"/>
    <property type="project" value="TreeGrafter"/>
</dbReference>
<dbReference type="GO" id="GO:0004364">
    <property type="term" value="F:glutathione transferase activity"/>
    <property type="evidence" value="ECO:0007669"/>
    <property type="project" value="UniProtKB-EC"/>
</dbReference>
<sequence>MPSLPRKLELFYDVLSPYSWLGFEVTLRGKGDMEVGLLRSLAHKDQNRLCQLEPKISSPALGGPCQGPGIRNTPVSNGPCTCSKSPHTAHSGFGLPWQVLCCHQNICNISLKLQPSFLVGIMKDSGNLPPLLVPQKKKYLMDELQQLQNFYQVPLVIPRDHRVVIIDKGSLAAMQFLSSVEMEKPEMLEKVSRELWMRIWSRDEDITESQSIQTAAEKAGLSEEVAKCLLEKCSTEEVKKKLRETKNTACKYGTFGLPIIVVHVDNQFDMLFDSDRMELLAHLLGEQWQGPVPSTVKGKL</sequence>
<gene>
    <name evidence="12" type="primary">LOC110216183</name>
</gene>
<keyword evidence="11" id="KW-1185">Reference proteome</keyword>
<dbReference type="GO" id="GO:0006749">
    <property type="term" value="P:glutathione metabolic process"/>
    <property type="evidence" value="ECO:0007669"/>
    <property type="project" value="TreeGrafter"/>
</dbReference>
<evidence type="ECO:0000313" key="11">
    <source>
        <dbReference type="Proteomes" id="UP000515140"/>
    </source>
</evidence>
<reference evidence="12" key="1">
    <citation type="submission" date="2025-08" db="UniProtKB">
        <authorList>
            <consortium name="RefSeq"/>
        </authorList>
    </citation>
    <scope>IDENTIFICATION</scope>
    <source>
        <tissue evidence="12">Spleen</tissue>
    </source>
</reference>